<reference evidence="1 2" key="1">
    <citation type="submission" date="2024-10" db="EMBL/GenBank/DDBJ databases">
        <authorList>
            <person name="Deangelis K."/>
            <person name="Huntemann M."/>
            <person name="Clum A."/>
            <person name="Wang J."/>
            <person name="Palaniappan K."/>
            <person name="Ritter S."/>
            <person name="Chen I.-M."/>
            <person name="Stamatis D."/>
            <person name="Reddy T."/>
            <person name="O'Malley R."/>
            <person name="Daum C."/>
            <person name="Ng V."/>
            <person name="Ivanova N."/>
            <person name="Kyrpides N."/>
            <person name="Woyke T."/>
        </authorList>
    </citation>
    <scope>NUCLEOTIDE SEQUENCE [LARGE SCALE GENOMIC DNA]</scope>
    <source>
        <strain evidence="1 2">GAS97</strain>
    </source>
</reference>
<gene>
    <name evidence="1" type="ORF">ABH943_002665</name>
</gene>
<dbReference type="Proteomes" id="UP001620514">
    <property type="component" value="Unassembled WGS sequence"/>
</dbReference>
<reference evidence="1 2" key="2">
    <citation type="submission" date="2024-11" db="EMBL/GenBank/DDBJ databases">
        <title>Using genomics to understand microbial adaptation to soil warming.</title>
        <authorList>
            <person name="Deangelis K.M. PhD."/>
        </authorList>
    </citation>
    <scope>NUCLEOTIDE SEQUENCE [LARGE SCALE GENOMIC DNA]</scope>
    <source>
        <strain evidence="1 2">GAS97</strain>
    </source>
</reference>
<proteinExistence type="predicted"/>
<sequence length="68" mass="7605">MQEISWATEPKPAVSTDQSACAMLQQIESALTYMIRCAYTEQVPYVSEDVIQLRQKIRGLITVPQSAS</sequence>
<accession>A0ABW8MH60</accession>
<dbReference type="EMBL" id="JBIYDN010000007">
    <property type="protein sequence ID" value="MFK4442649.1"/>
    <property type="molecule type" value="Genomic_DNA"/>
</dbReference>
<evidence type="ECO:0000313" key="1">
    <source>
        <dbReference type="EMBL" id="MFK4442649.1"/>
    </source>
</evidence>
<organism evidence="1 2">
    <name type="scientific">Caballeronia udeis</name>
    <dbReference type="NCBI Taxonomy" id="1232866"/>
    <lineage>
        <taxon>Bacteria</taxon>
        <taxon>Pseudomonadati</taxon>
        <taxon>Pseudomonadota</taxon>
        <taxon>Betaproteobacteria</taxon>
        <taxon>Burkholderiales</taxon>
        <taxon>Burkholderiaceae</taxon>
        <taxon>Caballeronia</taxon>
    </lineage>
</organism>
<comment type="caution">
    <text evidence="1">The sequence shown here is derived from an EMBL/GenBank/DDBJ whole genome shotgun (WGS) entry which is preliminary data.</text>
</comment>
<protein>
    <submittedName>
        <fullName evidence="1">Uncharacterized protein</fullName>
    </submittedName>
</protein>
<name>A0ABW8MH60_9BURK</name>
<evidence type="ECO:0000313" key="2">
    <source>
        <dbReference type="Proteomes" id="UP001620514"/>
    </source>
</evidence>
<keyword evidence="2" id="KW-1185">Reference proteome</keyword>